<keyword evidence="3" id="KW-0732">Signal</keyword>
<evidence type="ECO:0000313" key="5">
    <source>
        <dbReference type="EnsemblProtists" id="PYU1_T000161"/>
    </source>
</evidence>
<feature type="signal peptide" evidence="3">
    <location>
        <begin position="1"/>
        <end position="20"/>
    </location>
</feature>
<feature type="domain" description="PROP1-like PPR" evidence="4">
    <location>
        <begin position="448"/>
        <end position="585"/>
    </location>
</feature>
<dbReference type="InterPro" id="IPR050667">
    <property type="entry name" value="PPR-containing_protein"/>
</dbReference>
<evidence type="ECO:0000313" key="6">
    <source>
        <dbReference type="Proteomes" id="UP000019132"/>
    </source>
</evidence>
<dbReference type="VEuPathDB" id="FungiDB:PYU1_G000161"/>
<name>K3W5C0_GLOUD</name>
<dbReference type="Gene3D" id="1.25.40.10">
    <property type="entry name" value="Tetratricopeptide repeat domain"/>
    <property type="match status" value="2"/>
</dbReference>
<dbReference type="InterPro" id="IPR002885">
    <property type="entry name" value="PPR_rpt"/>
</dbReference>
<protein>
    <recommendedName>
        <fullName evidence="4">PROP1-like PPR domain-containing protein</fullName>
    </recommendedName>
</protein>
<reference evidence="6" key="2">
    <citation type="submission" date="2010-04" db="EMBL/GenBank/DDBJ databases">
        <authorList>
            <person name="Buell R."/>
            <person name="Hamilton J."/>
            <person name="Hostetler J."/>
        </authorList>
    </citation>
    <scope>NUCLEOTIDE SEQUENCE [LARGE SCALE GENOMIC DNA]</scope>
    <source>
        <strain evidence="6">DAOM:BR144</strain>
    </source>
</reference>
<dbReference type="Proteomes" id="UP000019132">
    <property type="component" value="Unassembled WGS sequence"/>
</dbReference>
<reference evidence="5" key="3">
    <citation type="submission" date="2015-02" db="UniProtKB">
        <authorList>
            <consortium name="EnsemblProtists"/>
        </authorList>
    </citation>
    <scope>IDENTIFICATION</scope>
    <source>
        <strain evidence="5">DAOM BR144</strain>
    </source>
</reference>
<dbReference type="HOGENOM" id="CLU_465036_0_0_1"/>
<organism evidence="5 6">
    <name type="scientific">Globisporangium ultimum (strain ATCC 200006 / CBS 805.95 / DAOM BR144)</name>
    <name type="common">Pythium ultimum</name>
    <dbReference type="NCBI Taxonomy" id="431595"/>
    <lineage>
        <taxon>Eukaryota</taxon>
        <taxon>Sar</taxon>
        <taxon>Stramenopiles</taxon>
        <taxon>Oomycota</taxon>
        <taxon>Peronosporomycetes</taxon>
        <taxon>Pythiales</taxon>
        <taxon>Pythiaceae</taxon>
        <taxon>Globisporangium</taxon>
    </lineage>
</organism>
<feature type="repeat" description="PPR" evidence="2">
    <location>
        <begin position="182"/>
        <end position="217"/>
    </location>
</feature>
<dbReference type="PROSITE" id="PS51375">
    <property type="entry name" value="PPR"/>
    <property type="match status" value="1"/>
</dbReference>
<dbReference type="PANTHER" id="PTHR47939:SF13">
    <property type="entry name" value="OS03G0201400 PROTEIN"/>
    <property type="match status" value="1"/>
</dbReference>
<dbReference type="InParanoid" id="K3W5C0"/>
<dbReference type="STRING" id="431595.K3W5C0"/>
<proteinExistence type="predicted"/>
<dbReference type="eggNOG" id="ENOG502S0KZ">
    <property type="taxonomic scope" value="Eukaryota"/>
</dbReference>
<keyword evidence="6" id="KW-1185">Reference proteome</keyword>
<keyword evidence="1" id="KW-0677">Repeat</keyword>
<dbReference type="InterPro" id="IPR033443">
    <property type="entry name" value="PROP1-like_PPR_dom"/>
</dbReference>
<evidence type="ECO:0000256" key="3">
    <source>
        <dbReference type="SAM" id="SignalP"/>
    </source>
</evidence>
<reference evidence="6" key="1">
    <citation type="journal article" date="2010" name="Genome Biol.">
        <title>Genome sequence of the necrotrophic plant pathogen Pythium ultimum reveals original pathogenicity mechanisms and effector repertoire.</title>
        <authorList>
            <person name="Levesque C.A."/>
            <person name="Brouwer H."/>
            <person name="Cano L."/>
            <person name="Hamilton J.P."/>
            <person name="Holt C."/>
            <person name="Huitema E."/>
            <person name="Raffaele S."/>
            <person name="Robideau G.P."/>
            <person name="Thines M."/>
            <person name="Win J."/>
            <person name="Zerillo M.M."/>
            <person name="Beakes G.W."/>
            <person name="Boore J.L."/>
            <person name="Busam D."/>
            <person name="Dumas B."/>
            <person name="Ferriera S."/>
            <person name="Fuerstenberg S.I."/>
            <person name="Gachon C.M."/>
            <person name="Gaulin E."/>
            <person name="Govers F."/>
            <person name="Grenville-Briggs L."/>
            <person name="Horner N."/>
            <person name="Hostetler J."/>
            <person name="Jiang R.H."/>
            <person name="Johnson J."/>
            <person name="Krajaejun T."/>
            <person name="Lin H."/>
            <person name="Meijer H.J."/>
            <person name="Moore B."/>
            <person name="Morris P."/>
            <person name="Phuntmart V."/>
            <person name="Puiu D."/>
            <person name="Shetty J."/>
            <person name="Stajich J.E."/>
            <person name="Tripathy S."/>
            <person name="Wawra S."/>
            <person name="van West P."/>
            <person name="Whitty B.R."/>
            <person name="Coutinho P.M."/>
            <person name="Henrissat B."/>
            <person name="Martin F."/>
            <person name="Thomas P.D."/>
            <person name="Tyler B.M."/>
            <person name="De Vries R.P."/>
            <person name="Kamoun S."/>
            <person name="Yandell M."/>
            <person name="Tisserat N."/>
            <person name="Buell C.R."/>
        </authorList>
    </citation>
    <scope>NUCLEOTIDE SEQUENCE</scope>
    <source>
        <strain evidence="6">DAOM:BR144</strain>
    </source>
</reference>
<accession>K3W5C0</accession>
<dbReference type="PANTHER" id="PTHR47939">
    <property type="entry name" value="MEMBRANE-ASSOCIATED SALT-INDUCIBLE PROTEIN-LIKE"/>
    <property type="match status" value="1"/>
</dbReference>
<dbReference type="InterPro" id="IPR011990">
    <property type="entry name" value="TPR-like_helical_dom_sf"/>
</dbReference>
<evidence type="ECO:0000259" key="4">
    <source>
        <dbReference type="Pfam" id="PF17177"/>
    </source>
</evidence>
<dbReference type="Pfam" id="PF17177">
    <property type="entry name" value="PPR_long"/>
    <property type="match status" value="2"/>
</dbReference>
<sequence length="614" mass="68522">MMMHCSSALWHRFAVARTAAALRAASRSVQGNGSSAILESTLRALSVRHCDAHRVFSSAASAERKAIDGDGEATTLALLENSITLRDPIQALAYFDQLQKAKPSQVVAQRLAILLAKKGESVAQITRAQELLKSVYMLPALQADDYTKLASIYVVDACLRHNMIDEAVEIYEEALNVGVVLDLPAYDALLKALVEAGQVDDAAAILKELVAQNDVSPTQQTYAPLLMALMERFEYDELIGLIDDGRKHGIIFTMETYDPLVDLGEQQQDDLDHIDGLEKFMVYVNEALEEDGLLADFDDDDITIEYEEGDDDDDDQDFDHDDDDEFSRLGSARLVRSLRRALGRHVRAVVTAPERRLHHRQALWRPLSRRALHSTASARHPAAVATANAATSERIIRTTEPSPHADATVAQLEACIAQRDAHKALVHFKTLDTPPSTLVMQKLAILLAKQKQRSHAVHAYEILQSVYRLTGLAPDDYTQLASIHVVDACLRHRMLDQAVETYEEAFNQGVFLDLPAVDALLQALVDANRTEEAVAILHEIADENEIAPSERSYFPMLLSFVDQREYENATALLEKGQGRGVTFTNEVHITPRLHARNLIMKRLMRVRTWCLVRW</sequence>
<dbReference type="EnsemblProtists" id="PYU1_T000161">
    <property type="protein sequence ID" value="PYU1_T000161"/>
    <property type="gene ID" value="PYU1_G000161"/>
</dbReference>
<dbReference type="AlphaFoldDB" id="K3W5C0"/>
<evidence type="ECO:0000256" key="1">
    <source>
        <dbReference type="ARBA" id="ARBA00022737"/>
    </source>
</evidence>
<dbReference type="EMBL" id="GL376636">
    <property type="status" value="NOT_ANNOTATED_CDS"/>
    <property type="molecule type" value="Genomic_DNA"/>
</dbReference>
<evidence type="ECO:0000256" key="2">
    <source>
        <dbReference type="PROSITE-ProRule" id="PRU00708"/>
    </source>
</evidence>
<feature type="domain" description="PROP1-like PPR" evidence="4">
    <location>
        <begin position="158"/>
        <end position="253"/>
    </location>
</feature>
<feature type="chain" id="PRO_5003867655" description="PROP1-like PPR domain-containing protein" evidence="3">
    <location>
        <begin position="21"/>
        <end position="614"/>
    </location>
</feature>